<accession>A0AAW1S9B8</accession>
<evidence type="ECO:0000256" key="1">
    <source>
        <dbReference type="ARBA" id="ARBA00007626"/>
    </source>
</evidence>
<evidence type="ECO:0000259" key="5">
    <source>
        <dbReference type="SMART" id="SM00463"/>
    </source>
</evidence>
<dbReference type="Gene3D" id="1.25.40.10">
    <property type="entry name" value="Tetratricopeptide repeat domain"/>
    <property type="match status" value="3"/>
</dbReference>
<feature type="repeat" description="PPR" evidence="3">
    <location>
        <begin position="437"/>
        <end position="471"/>
    </location>
</feature>
<name>A0AAW1S9B8_9CHLO</name>
<dbReference type="Proteomes" id="UP001445335">
    <property type="component" value="Unassembled WGS sequence"/>
</dbReference>
<feature type="compositionally biased region" description="Gly residues" evidence="4">
    <location>
        <begin position="104"/>
        <end position="118"/>
    </location>
</feature>
<evidence type="ECO:0000313" key="6">
    <source>
        <dbReference type="EMBL" id="KAK9842201.1"/>
    </source>
</evidence>
<comment type="caution">
    <text evidence="6">The sequence shown here is derived from an EMBL/GenBank/DDBJ whole genome shotgun (WGS) entry which is preliminary data.</text>
</comment>
<proteinExistence type="inferred from homology"/>
<dbReference type="NCBIfam" id="TIGR00756">
    <property type="entry name" value="PPR"/>
    <property type="match status" value="6"/>
</dbReference>
<evidence type="ECO:0000256" key="4">
    <source>
        <dbReference type="SAM" id="MobiDB-lite"/>
    </source>
</evidence>
<feature type="compositionally biased region" description="Pro residues" evidence="4">
    <location>
        <begin position="1055"/>
        <end position="1067"/>
    </location>
</feature>
<gene>
    <name evidence="6" type="ORF">WJX81_000257</name>
</gene>
<dbReference type="InterPro" id="IPR002885">
    <property type="entry name" value="PPR_rpt"/>
</dbReference>
<dbReference type="Pfam" id="PF13812">
    <property type="entry name" value="PPR_3"/>
    <property type="match status" value="1"/>
</dbReference>
<feature type="repeat" description="PPR" evidence="3">
    <location>
        <begin position="227"/>
        <end position="261"/>
    </location>
</feature>
<dbReference type="InterPro" id="IPR011990">
    <property type="entry name" value="TPR-like_helical_dom_sf"/>
</dbReference>
<evidence type="ECO:0000313" key="7">
    <source>
        <dbReference type="Proteomes" id="UP001445335"/>
    </source>
</evidence>
<reference evidence="6 7" key="1">
    <citation type="journal article" date="2024" name="Nat. Commun.">
        <title>Phylogenomics reveals the evolutionary origins of lichenization in chlorophyte algae.</title>
        <authorList>
            <person name="Puginier C."/>
            <person name="Libourel C."/>
            <person name="Otte J."/>
            <person name="Skaloud P."/>
            <person name="Haon M."/>
            <person name="Grisel S."/>
            <person name="Petersen M."/>
            <person name="Berrin J.G."/>
            <person name="Delaux P.M."/>
            <person name="Dal Grande F."/>
            <person name="Keller J."/>
        </authorList>
    </citation>
    <scope>NUCLEOTIDE SEQUENCE [LARGE SCALE GENOMIC DNA]</scope>
    <source>
        <strain evidence="6 7">SAG 245.80</strain>
    </source>
</reference>
<dbReference type="PANTHER" id="PTHR47447">
    <property type="entry name" value="OS03G0856100 PROTEIN"/>
    <property type="match status" value="1"/>
</dbReference>
<dbReference type="EMBL" id="JALJOU010000008">
    <property type="protein sequence ID" value="KAK9842201.1"/>
    <property type="molecule type" value="Genomic_DNA"/>
</dbReference>
<dbReference type="Pfam" id="PF17177">
    <property type="entry name" value="PPR_long"/>
    <property type="match status" value="1"/>
</dbReference>
<dbReference type="Pfam" id="PF02984">
    <property type="entry name" value="Cyclin_C"/>
    <property type="match status" value="1"/>
</dbReference>
<organism evidence="6 7">
    <name type="scientific">Elliptochloris bilobata</name>
    <dbReference type="NCBI Taxonomy" id="381761"/>
    <lineage>
        <taxon>Eukaryota</taxon>
        <taxon>Viridiplantae</taxon>
        <taxon>Chlorophyta</taxon>
        <taxon>core chlorophytes</taxon>
        <taxon>Trebouxiophyceae</taxon>
        <taxon>Trebouxiophyceae incertae sedis</taxon>
        <taxon>Elliptochloris clade</taxon>
        <taxon>Elliptochloris</taxon>
    </lineage>
</organism>
<evidence type="ECO:0000256" key="2">
    <source>
        <dbReference type="ARBA" id="ARBA00022737"/>
    </source>
</evidence>
<dbReference type="InterPro" id="IPR002625">
    <property type="entry name" value="Smr_dom"/>
</dbReference>
<keyword evidence="7" id="KW-1185">Reference proteome</keyword>
<feature type="repeat" description="PPR" evidence="3">
    <location>
        <begin position="367"/>
        <end position="401"/>
    </location>
</feature>
<dbReference type="PROSITE" id="PS51375">
    <property type="entry name" value="PPR"/>
    <property type="match status" value="7"/>
</dbReference>
<comment type="similarity">
    <text evidence="1">Belongs to the PPR family. P subfamily.</text>
</comment>
<feature type="compositionally biased region" description="Pro residues" evidence="4">
    <location>
        <begin position="896"/>
        <end position="911"/>
    </location>
</feature>
<dbReference type="InterPro" id="IPR033443">
    <property type="entry name" value="PROP1-like_PPR_dom"/>
</dbReference>
<feature type="domain" description="Smr" evidence="5">
    <location>
        <begin position="518"/>
        <end position="614"/>
    </location>
</feature>
<sequence>MASTSLLPWPEEGLKDHQLCYRGSWAAAPAWQPNGGYEPGGTYLREHVPQRRSDGYGGRAVAPAAPPAVGWGGQCIEGGGQCQQVAAGFGRGSTGAFSRHGGRARGGGGTARGGGGGREGLSVDEIVWRVKQLPPSKPVGALAEAALAGLDSRGCAHLFKKCAEAQMARRAQELFDWLAGLAPGHPAAALCDVYTFTAAIALCAPSHQLDRALALARQMRARGVRGNVFSYSALLNVCVKCGQLDAGLEVWGEMERNGVPLNVVACNTVIDLLGKMGRWEEALETYQRMRREGLTPVTRTYNTLMIAANNCGQWKEALGLYDELLVSGQMLNTTSYNALISAYTKAGSLPNVLETFQRMFDQGCERSVITYSSLITACEKAGKWSLALKFFRDMPRDGCRPNVVTYNSLLSALSNGGQWEMAGEIFEQMQAANCKPDFITFTALVSAYEKGGQWMRALQAFEAMTRTGCAADAIAYSAIIDALWDSGLAWAQRRAAGLFRAASAEGLLRRLPHAGADCLELSLHSLSAGVATLSLYAWLADLRARMEVEGPAALPRRLAVLTGKGKNGKEASGSVVREAVAALLRARRSPFQDLCDPVLSGRLEASGAAVAEWLASGDAAAGPEGELLAAQESPHLPPHLPPLERGGLDRGALDMASEVANEAAVAEAFAAMRFFENTHRLDLQAMGQSYMAQRGDLVASLLHTTEALGVEEEAAYDAMLLLDRAMSAPEPAAEGRLALGAAACLAAALRSSPSPPAPAVLAAATGFAEDLLAEVGAAVRASLGGDTATLSGLRCLKLYLRRLGAHRPDGSCDAEAAGEAVPLCRAALADAEFLNFRPSVLAAALLYAERRGRGALPFWPAALAQLTGHTHAATPELAAAIAAAQRLCERMGLGAPLPPPPPPHTPPPASPAPQAGWPLSPRSAPVTPHSPWPPRSPQGLPQGNAATWHALRKRLQVPNGACLPGGRPTAGAPQPQWSPRLGETRAASWDGGLDALSAQLHSCSSAPASVLAAEMERLSLLSQPSASWPGAELALAGGGGWGEALNLNTSTGPLSPPCAPLSPPGAPLSPLSPHYMGGQAL</sequence>
<feature type="region of interest" description="Disordered" evidence="4">
    <location>
        <begin position="892"/>
        <end position="943"/>
    </location>
</feature>
<feature type="repeat" description="PPR" evidence="3">
    <location>
        <begin position="192"/>
        <end position="226"/>
    </location>
</feature>
<feature type="region of interest" description="Disordered" evidence="4">
    <location>
        <begin position="96"/>
        <end position="118"/>
    </location>
</feature>
<dbReference type="CDD" id="cd20529">
    <property type="entry name" value="CYCLIN_CCNJ-like_rpt2"/>
    <property type="match status" value="1"/>
</dbReference>
<dbReference type="SMART" id="SM00463">
    <property type="entry name" value="SMR"/>
    <property type="match status" value="1"/>
</dbReference>
<dbReference type="Gene3D" id="1.10.472.10">
    <property type="entry name" value="Cyclin-like"/>
    <property type="match status" value="2"/>
</dbReference>
<dbReference type="AlphaFoldDB" id="A0AAW1S9B8"/>
<dbReference type="Pfam" id="PF13041">
    <property type="entry name" value="PPR_2"/>
    <property type="match status" value="1"/>
</dbReference>
<protein>
    <recommendedName>
        <fullName evidence="5">Smr domain-containing protein</fullName>
    </recommendedName>
</protein>
<feature type="region of interest" description="Disordered" evidence="4">
    <location>
        <begin position="1055"/>
        <end position="1081"/>
    </location>
</feature>
<dbReference type="InterPro" id="IPR004367">
    <property type="entry name" value="Cyclin_C-dom"/>
</dbReference>
<dbReference type="SUPFAM" id="SSF48452">
    <property type="entry name" value="TPR-like"/>
    <property type="match status" value="1"/>
</dbReference>
<dbReference type="PANTHER" id="PTHR47447:SF17">
    <property type="entry name" value="OS12G0638900 PROTEIN"/>
    <property type="match status" value="1"/>
</dbReference>
<feature type="repeat" description="PPR" evidence="3">
    <location>
        <begin position="262"/>
        <end position="296"/>
    </location>
</feature>
<feature type="repeat" description="PPR" evidence="3">
    <location>
        <begin position="332"/>
        <end position="366"/>
    </location>
</feature>
<evidence type="ECO:0000256" key="3">
    <source>
        <dbReference type="PROSITE-ProRule" id="PRU00708"/>
    </source>
</evidence>
<keyword evidence="2" id="KW-0677">Repeat</keyword>
<feature type="repeat" description="PPR" evidence="3">
    <location>
        <begin position="402"/>
        <end position="436"/>
    </location>
</feature>